<dbReference type="EMBL" id="FTOQ01000007">
    <property type="protein sequence ID" value="SIS94735.1"/>
    <property type="molecule type" value="Genomic_DNA"/>
</dbReference>
<dbReference type="RefSeq" id="WP_076448420.1">
    <property type="nucleotide sequence ID" value="NZ_FTOQ01000007.1"/>
</dbReference>
<reference evidence="2" key="1">
    <citation type="submission" date="2017-01" db="EMBL/GenBank/DDBJ databases">
        <authorList>
            <person name="Varghese N."/>
            <person name="Submissions S."/>
        </authorList>
    </citation>
    <scope>NUCLEOTIDE SEQUENCE [LARGE SCALE GENOMIC DNA]</scope>
    <source>
        <strain evidence="2">DSM 29430</strain>
    </source>
</reference>
<sequence>MDTYCENTMEFADFMFERQKVVCYGLKNNMGGTTTILNFPSRALADEFVSAFLRGRAFDIVRNDAQVICLADYDRVMRRSDDDPRVRFLNYNRDFMMGTLAHVV</sequence>
<dbReference type="Proteomes" id="UP000186684">
    <property type="component" value="Unassembled WGS sequence"/>
</dbReference>
<gene>
    <name evidence="1" type="ORF">SAMN05421759_10779</name>
</gene>
<dbReference type="OrthoDB" id="7856506at2"/>
<protein>
    <submittedName>
        <fullName evidence="1">Uncharacterized protein</fullName>
    </submittedName>
</protein>
<accession>A0A1N7N8R2</accession>
<keyword evidence="2" id="KW-1185">Reference proteome</keyword>
<dbReference type="AlphaFoldDB" id="A0A1N7N8R2"/>
<evidence type="ECO:0000313" key="1">
    <source>
        <dbReference type="EMBL" id="SIS94735.1"/>
    </source>
</evidence>
<name>A0A1N7N8R2_9RHOB</name>
<evidence type="ECO:0000313" key="2">
    <source>
        <dbReference type="Proteomes" id="UP000186684"/>
    </source>
</evidence>
<proteinExistence type="predicted"/>
<organism evidence="1 2">
    <name type="scientific">Roseivivax lentus</name>
    <dbReference type="NCBI Taxonomy" id="633194"/>
    <lineage>
        <taxon>Bacteria</taxon>
        <taxon>Pseudomonadati</taxon>
        <taxon>Pseudomonadota</taxon>
        <taxon>Alphaproteobacteria</taxon>
        <taxon>Rhodobacterales</taxon>
        <taxon>Roseobacteraceae</taxon>
        <taxon>Roseivivax</taxon>
    </lineage>
</organism>